<keyword evidence="2" id="KW-0812">Transmembrane</keyword>
<dbReference type="AlphaFoldDB" id="A0A919FJC7"/>
<keyword evidence="2" id="KW-1133">Transmembrane helix</keyword>
<reference evidence="3" key="2">
    <citation type="submission" date="2020-09" db="EMBL/GenBank/DDBJ databases">
        <authorList>
            <person name="Sun Q."/>
            <person name="Zhou Y."/>
        </authorList>
    </citation>
    <scope>NUCLEOTIDE SEQUENCE</scope>
    <source>
        <strain evidence="3">CGMCC 4.7398</strain>
    </source>
</reference>
<evidence type="ECO:0000313" key="3">
    <source>
        <dbReference type="EMBL" id="GHH66615.1"/>
    </source>
</evidence>
<evidence type="ECO:0000256" key="1">
    <source>
        <dbReference type="SAM" id="MobiDB-lite"/>
    </source>
</evidence>
<dbReference type="Proteomes" id="UP000627369">
    <property type="component" value="Unassembled WGS sequence"/>
</dbReference>
<organism evidence="3 4">
    <name type="scientific">Promicromonospora soli</name>
    <dbReference type="NCBI Taxonomy" id="2035533"/>
    <lineage>
        <taxon>Bacteria</taxon>
        <taxon>Bacillati</taxon>
        <taxon>Actinomycetota</taxon>
        <taxon>Actinomycetes</taxon>
        <taxon>Micrococcales</taxon>
        <taxon>Promicromonosporaceae</taxon>
        <taxon>Promicromonospora</taxon>
    </lineage>
</organism>
<feature type="region of interest" description="Disordered" evidence="1">
    <location>
        <begin position="1"/>
        <end position="31"/>
    </location>
</feature>
<sequence length="215" mass="22885">MSRMNDDELRAALSRRDPAAGQPVDAASSPQARALWERTMSTPVDHHRTPTTVPVTRAAVPSRPRRRVVFALAAAVLVTSGVGTTIALGPLAPERTPQAAQVMTLQLPDGSLAPACAEFELAFLQGMPVAFQGEVVDVGDTSAVLKVDRWFRGGQDDVTTVRVSKPGPEMSEGVEMTQGKTYLVSAQDGFVNSCGYTGELTPDLLASFEEAFGTR</sequence>
<keyword evidence="2" id="KW-0472">Membrane</keyword>
<proteinExistence type="predicted"/>
<gene>
    <name evidence="3" type="ORF">GCM10017772_06910</name>
</gene>
<comment type="caution">
    <text evidence="3">The sequence shown here is derived from an EMBL/GenBank/DDBJ whole genome shotgun (WGS) entry which is preliminary data.</text>
</comment>
<keyword evidence="4" id="KW-1185">Reference proteome</keyword>
<reference evidence="3" key="1">
    <citation type="journal article" date="2014" name="Int. J. Syst. Evol. Microbiol.">
        <title>Complete genome sequence of Corynebacterium casei LMG S-19264T (=DSM 44701T), isolated from a smear-ripened cheese.</title>
        <authorList>
            <consortium name="US DOE Joint Genome Institute (JGI-PGF)"/>
            <person name="Walter F."/>
            <person name="Albersmeier A."/>
            <person name="Kalinowski J."/>
            <person name="Ruckert C."/>
        </authorList>
    </citation>
    <scope>NUCLEOTIDE SEQUENCE</scope>
    <source>
        <strain evidence="3">CGMCC 4.7398</strain>
    </source>
</reference>
<protein>
    <submittedName>
        <fullName evidence="3">Uncharacterized protein</fullName>
    </submittedName>
</protein>
<evidence type="ECO:0000256" key="2">
    <source>
        <dbReference type="SAM" id="Phobius"/>
    </source>
</evidence>
<feature type="transmembrane region" description="Helical" evidence="2">
    <location>
        <begin position="68"/>
        <end position="92"/>
    </location>
</feature>
<feature type="compositionally biased region" description="Basic and acidic residues" evidence="1">
    <location>
        <begin position="1"/>
        <end position="18"/>
    </location>
</feature>
<name>A0A919FJC7_9MICO</name>
<accession>A0A919FJC7</accession>
<dbReference type="EMBL" id="BNAS01000001">
    <property type="protein sequence ID" value="GHH66615.1"/>
    <property type="molecule type" value="Genomic_DNA"/>
</dbReference>
<evidence type="ECO:0000313" key="4">
    <source>
        <dbReference type="Proteomes" id="UP000627369"/>
    </source>
</evidence>